<dbReference type="InterPro" id="IPR014562">
    <property type="entry name" value="UCP030959_TPR_rpt-cont"/>
</dbReference>
<name>A0A4Q7MBA7_9BACT</name>
<dbReference type="AlphaFoldDB" id="A0A4Q7MBA7"/>
<organism evidence="8 9">
    <name type="scientific">Pseudobacter ginsenosidimutans</name>
    <dbReference type="NCBI Taxonomy" id="661488"/>
    <lineage>
        <taxon>Bacteria</taxon>
        <taxon>Pseudomonadati</taxon>
        <taxon>Bacteroidota</taxon>
        <taxon>Chitinophagia</taxon>
        <taxon>Chitinophagales</taxon>
        <taxon>Chitinophagaceae</taxon>
        <taxon>Pseudobacter</taxon>
    </lineage>
</organism>
<keyword evidence="2" id="KW-1003">Cell membrane</keyword>
<dbReference type="SUPFAM" id="SSF48452">
    <property type="entry name" value="TPR-like"/>
    <property type="match status" value="1"/>
</dbReference>
<dbReference type="GO" id="GO:0005886">
    <property type="term" value="C:plasma membrane"/>
    <property type="evidence" value="ECO:0007669"/>
    <property type="project" value="UniProtKB-SubCell"/>
</dbReference>
<comment type="caution">
    <text evidence="8">The sequence shown here is derived from an EMBL/GenBank/DDBJ whole genome shotgun (WGS) entry which is preliminary data.</text>
</comment>
<reference evidence="8 9" key="1">
    <citation type="submission" date="2019-02" db="EMBL/GenBank/DDBJ databases">
        <title>Genomic Encyclopedia of Type Strains, Phase IV (KMG-IV): sequencing the most valuable type-strain genomes for metagenomic binning, comparative biology and taxonomic classification.</title>
        <authorList>
            <person name="Goeker M."/>
        </authorList>
    </citation>
    <scope>NUCLEOTIDE SEQUENCE [LARGE SCALE GENOMIC DNA]</scope>
    <source>
        <strain evidence="8 9">DSM 18116</strain>
    </source>
</reference>
<evidence type="ECO:0000313" key="8">
    <source>
        <dbReference type="EMBL" id="RZS65041.1"/>
    </source>
</evidence>
<evidence type="ECO:0000256" key="4">
    <source>
        <dbReference type="ARBA" id="ARBA00022989"/>
    </source>
</evidence>
<sequence>MVGHTPAGRRTTATPCTFAKSEKTFFLCGMFFEDNYYYYIVIGLQAICVVHALRRNLHQKWIWLIVFLPVIGSLIYIFTEMFNRRHVQNVQTNLSSVLNPGGQISKLEDRLRFSDTFNNRIALADAYLANKQTDKAVKLYEDSLTGAFTENEHVRGQLSLAYFALNRFEDVVSMASQIVHLPQFAKSRVHVIYALSLAYCGEEEKAENEFKKMNGQFANYEARYNYGIFLEKAERKEEAIQQFNQILQESTHLSNREKASYREWFQLSRDALKKLTA</sequence>
<evidence type="ECO:0000256" key="1">
    <source>
        <dbReference type="ARBA" id="ARBA00004651"/>
    </source>
</evidence>
<keyword evidence="5 6" id="KW-0472">Membrane</keyword>
<dbReference type="Gene3D" id="1.25.40.10">
    <property type="entry name" value="Tetratricopeptide repeat domain"/>
    <property type="match status" value="1"/>
</dbReference>
<evidence type="ECO:0000256" key="6">
    <source>
        <dbReference type="SAM" id="Phobius"/>
    </source>
</evidence>
<dbReference type="InterPro" id="IPR011990">
    <property type="entry name" value="TPR-like_helical_dom_sf"/>
</dbReference>
<feature type="domain" description="Cardiolipin synthase N-terminal" evidence="7">
    <location>
        <begin position="44"/>
        <end position="78"/>
    </location>
</feature>
<keyword evidence="4 6" id="KW-1133">Transmembrane helix</keyword>
<evidence type="ECO:0000256" key="2">
    <source>
        <dbReference type="ARBA" id="ARBA00022475"/>
    </source>
</evidence>
<evidence type="ECO:0000256" key="5">
    <source>
        <dbReference type="ARBA" id="ARBA00023136"/>
    </source>
</evidence>
<keyword evidence="3 6" id="KW-0812">Transmembrane</keyword>
<dbReference type="PIRSF" id="PIRSF030959">
    <property type="entry name" value="UCP030959"/>
    <property type="match status" value="1"/>
</dbReference>
<dbReference type="Proteomes" id="UP000293874">
    <property type="component" value="Unassembled WGS sequence"/>
</dbReference>
<gene>
    <name evidence="8" type="ORF">EV199_5795</name>
</gene>
<evidence type="ECO:0000259" key="7">
    <source>
        <dbReference type="Pfam" id="PF13396"/>
    </source>
</evidence>
<dbReference type="Pfam" id="PF13396">
    <property type="entry name" value="PLDc_N"/>
    <property type="match status" value="1"/>
</dbReference>
<dbReference type="EMBL" id="SGXA01000006">
    <property type="protein sequence ID" value="RZS65041.1"/>
    <property type="molecule type" value="Genomic_DNA"/>
</dbReference>
<feature type="transmembrane region" description="Helical" evidence="6">
    <location>
        <begin position="36"/>
        <end position="54"/>
    </location>
</feature>
<feature type="transmembrane region" description="Helical" evidence="6">
    <location>
        <begin position="61"/>
        <end position="79"/>
    </location>
</feature>
<keyword evidence="9" id="KW-1185">Reference proteome</keyword>
<protein>
    <recommendedName>
        <fullName evidence="7">Cardiolipin synthase N-terminal domain-containing protein</fullName>
    </recommendedName>
</protein>
<evidence type="ECO:0000313" key="9">
    <source>
        <dbReference type="Proteomes" id="UP000293874"/>
    </source>
</evidence>
<evidence type="ECO:0000256" key="3">
    <source>
        <dbReference type="ARBA" id="ARBA00022692"/>
    </source>
</evidence>
<dbReference type="InterPro" id="IPR027379">
    <property type="entry name" value="CLS_N"/>
</dbReference>
<accession>A0A4Q7MBA7</accession>
<comment type="subcellular location">
    <subcellularLocation>
        <location evidence="1">Cell membrane</location>
        <topology evidence="1">Multi-pass membrane protein</topology>
    </subcellularLocation>
</comment>
<proteinExistence type="predicted"/>